<feature type="domain" description="Beta-glucuronidase C-terminal" evidence="3">
    <location>
        <begin position="408"/>
        <end position="529"/>
    </location>
</feature>
<reference evidence="5" key="1">
    <citation type="submission" date="2019-04" db="EMBL/GenBank/DDBJ databases">
        <title>Friends and foes A comparative genomics studyof 23 Aspergillus species from section Flavi.</title>
        <authorList>
            <consortium name="DOE Joint Genome Institute"/>
            <person name="Kjaerbolling I."/>
            <person name="Vesth T."/>
            <person name="Frisvad J.C."/>
            <person name="Nybo J.L."/>
            <person name="Theobald S."/>
            <person name="Kildgaard S."/>
            <person name="Isbrandt T."/>
            <person name="Kuo A."/>
            <person name="Sato A."/>
            <person name="Lyhne E.K."/>
            <person name="Kogle M.E."/>
            <person name="Wiebenga A."/>
            <person name="Kun R.S."/>
            <person name="Lubbers R.J."/>
            <person name="Makela M.R."/>
            <person name="Barry K."/>
            <person name="Chovatia M."/>
            <person name="Clum A."/>
            <person name="Daum C."/>
            <person name="Haridas S."/>
            <person name="He G."/>
            <person name="LaButti K."/>
            <person name="Lipzen A."/>
            <person name="Mondo S."/>
            <person name="Riley R."/>
            <person name="Salamov A."/>
            <person name="Simmons B.A."/>
            <person name="Magnuson J.K."/>
            <person name="Henrissat B."/>
            <person name="Mortensen U.H."/>
            <person name="Larsen T.O."/>
            <person name="Devries R.P."/>
            <person name="Grigoriev I.V."/>
            <person name="Machida M."/>
            <person name="Baker S.E."/>
            <person name="Andersen M.R."/>
        </authorList>
    </citation>
    <scope>NUCLEOTIDE SEQUENCE [LARGE SCALE GENOMIC DNA]</scope>
    <source>
        <strain evidence="5">CBS 553.77</strain>
    </source>
</reference>
<feature type="signal peptide" evidence="2">
    <location>
        <begin position="1"/>
        <end position="18"/>
    </location>
</feature>
<dbReference type="AlphaFoldDB" id="A0A5N6Z4F2"/>
<dbReference type="EMBL" id="ML739153">
    <property type="protein sequence ID" value="KAE8351826.1"/>
    <property type="molecule type" value="Genomic_DNA"/>
</dbReference>
<dbReference type="InterPro" id="IPR052974">
    <property type="entry name" value="GH79_Enzymes"/>
</dbReference>
<dbReference type="InterPro" id="IPR031728">
    <property type="entry name" value="GlcAase_C"/>
</dbReference>
<feature type="chain" id="PRO_5025014706" evidence="2">
    <location>
        <begin position="19"/>
        <end position="541"/>
    </location>
</feature>
<keyword evidence="4" id="KW-0378">Hydrolase</keyword>
<dbReference type="PANTHER" id="PTHR36183">
    <property type="entry name" value="BETA-GLUCURONIDASE"/>
    <property type="match status" value="1"/>
</dbReference>
<evidence type="ECO:0000259" key="3">
    <source>
        <dbReference type="Pfam" id="PF16862"/>
    </source>
</evidence>
<dbReference type="OrthoDB" id="2831684at2759"/>
<name>A0A5N6Z4F2_9EURO</name>
<dbReference type="Gene3D" id="3.20.20.80">
    <property type="entry name" value="Glycosidases"/>
    <property type="match status" value="1"/>
</dbReference>
<evidence type="ECO:0000256" key="1">
    <source>
        <dbReference type="SAM" id="MobiDB-lite"/>
    </source>
</evidence>
<sequence>MLHWLSFLLLSNLVVAFAASISTVPIPLPNSPRVLRRDLYGYSIEPSSVAPYLQSRLASKLLGHISEIAGVPAPIRVGGNTADQTLFDRTLRVPFEALPNDTTVEVLHIRKDWFQGWKEYFPRGTNFLYTLNLRNETGSWMNAMEEAKAAMGVLGDSVSLFELGNEIDHYIQKGWRDAGWDTKQYTKQWYRLTGQILSSEFYKNATHKPVFQAAVFADPPMVPDQQTERDDFDIINVTRAGLVNPKMIDTYAVHLYPQSTCDAVRRARLSLNLLSDHHVVWRNLSQYIPQEAAARAAGSRLVLGETNSVSCSGRSGISDTFGAALWATDYVLTSASMGIERVYFHLGHQSEYSAFTPLPYDYQGERLTAGVRANFFSHLFLAHVVASRNADPWKITALPAANASDFSGYAIFDNESSLAKLVFIDLGVWNSTSGRHNPSTLSSTDSTSTSPGTRPRRTVKAQTPWNPGTLVEILRLQGPGSNAKSGVNVSGVGVDPATGQLVGPMKVERGIVNEAGIVHCNLLQAEAVLIQKLSRRSRFTG</sequence>
<gene>
    <name evidence="4" type="ORF">BDV28DRAFT_162127</name>
</gene>
<dbReference type="InterPro" id="IPR017853">
    <property type="entry name" value="GH"/>
</dbReference>
<dbReference type="GO" id="GO:0016787">
    <property type="term" value="F:hydrolase activity"/>
    <property type="evidence" value="ECO:0007669"/>
    <property type="project" value="UniProtKB-KW"/>
</dbReference>
<protein>
    <submittedName>
        <fullName evidence="4">Glycoside hydrolase superfamily</fullName>
    </submittedName>
</protein>
<organism evidence="4 5">
    <name type="scientific">Aspergillus coremiiformis</name>
    <dbReference type="NCBI Taxonomy" id="138285"/>
    <lineage>
        <taxon>Eukaryota</taxon>
        <taxon>Fungi</taxon>
        <taxon>Dikarya</taxon>
        <taxon>Ascomycota</taxon>
        <taxon>Pezizomycotina</taxon>
        <taxon>Eurotiomycetes</taxon>
        <taxon>Eurotiomycetidae</taxon>
        <taxon>Eurotiales</taxon>
        <taxon>Aspergillaceae</taxon>
        <taxon>Aspergillus</taxon>
        <taxon>Aspergillus subgen. Circumdati</taxon>
    </lineage>
</organism>
<evidence type="ECO:0000313" key="5">
    <source>
        <dbReference type="Proteomes" id="UP000327118"/>
    </source>
</evidence>
<dbReference type="Pfam" id="PF16862">
    <property type="entry name" value="Glyco_hydro_79C"/>
    <property type="match status" value="1"/>
</dbReference>
<proteinExistence type="predicted"/>
<accession>A0A5N6Z4F2</accession>
<feature type="region of interest" description="Disordered" evidence="1">
    <location>
        <begin position="435"/>
        <end position="462"/>
    </location>
</feature>
<keyword evidence="5" id="KW-1185">Reference proteome</keyword>
<feature type="compositionally biased region" description="Low complexity" evidence="1">
    <location>
        <begin position="438"/>
        <end position="453"/>
    </location>
</feature>
<evidence type="ECO:0000256" key="2">
    <source>
        <dbReference type="SAM" id="SignalP"/>
    </source>
</evidence>
<dbReference type="PANTHER" id="PTHR36183:SF2">
    <property type="entry name" value="BETA-GLUCURONIDASE C-TERMINAL DOMAIN-CONTAINING PROTEIN"/>
    <property type="match status" value="1"/>
</dbReference>
<keyword evidence="2" id="KW-0732">Signal</keyword>
<dbReference type="SUPFAM" id="SSF51445">
    <property type="entry name" value="(Trans)glycosidases"/>
    <property type="match status" value="1"/>
</dbReference>
<evidence type="ECO:0000313" key="4">
    <source>
        <dbReference type="EMBL" id="KAE8351826.1"/>
    </source>
</evidence>
<dbReference type="Proteomes" id="UP000327118">
    <property type="component" value="Unassembled WGS sequence"/>
</dbReference>